<dbReference type="GO" id="GO:0005829">
    <property type="term" value="C:cytosol"/>
    <property type="evidence" value="ECO:0007669"/>
    <property type="project" value="TreeGrafter"/>
</dbReference>
<dbReference type="InterPro" id="IPR012001">
    <property type="entry name" value="Thiamin_PyroP_enz_TPP-bd_dom"/>
</dbReference>
<dbReference type="Gene3D" id="3.40.50.970">
    <property type="match status" value="2"/>
</dbReference>
<evidence type="ECO:0000256" key="2">
    <source>
        <dbReference type="ARBA" id="ARBA00001920"/>
    </source>
</evidence>
<dbReference type="CDD" id="cd07038">
    <property type="entry name" value="TPP_PYR_PDC_IPDC_like"/>
    <property type="match status" value="1"/>
</dbReference>
<dbReference type="SUPFAM" id="SSF52518">
    <property type="entry name" value="Thiamin diphosphate-binding fold (THDP-binding)"/>
    <property type="match status" value="2"/>
</dbReference>
<evidence type="ECO:0000256" key="8">
    <source>
        <dbReference type="ARBA" id="ARBA00022793"/>
    </source>
</evidence>
<dbReference type="InterPro" id="IPR029061">
    <property type="entry name" value="THDP-binding"/>
</dbReference>
<keyword evidence="18" id="KW-1185">Reference proteome</keyword>
<evidence type="ECO:0000256" key="6">
    <source>
        <dbReference type="ARBA" id="ARBA00013202"/>
    </source>
</evidence>
<evidence type="ECO:0000256" key="13">
    <source>
        <dbReference type="SAM" id="MobiDB-lite"/>
    </source>
</evidence>
<comment type="caution">
    <text evidence="17">The sequence shown here is derived from an EMBL/GenBank/DDBJ whole genome shotgun (WGS) entry which is preliminary data.</text>
</comment>
<comment type="cofactor">
    <cofactor evidence="2">
        <name>a metal cation</name>
        <dbReference type="ChEBI" id="CHEBI:25213"/>
    </cofactor>
</comment>
<dbReference type="InterPro" id="IPR011766">
    <property type="entry name" value="TPP_enzyme_TPP-bd"/>
</dbReference>
<dbReference type="Pfam" id="PF00205">
    <property type="entry name" value="TPP_enzyme_M"/>
    <property type="match status" value="1"/>
</dbReference>
<dbReference type="GO" id="GO:0030976">
    <property type="term" value="F:thiamine pyrophosphate binding"/>
    <property type="evidence" value="ECO:0007669"/>
    <property type="project" value="InterPro"/>
</dbReference>
<feature type="domain" description="Thiamine pyrophosphate enzyme central" evidence="14">
    <location>
        <begin position="316"/>
        <end position="448"/>
    </location>
</feature>
<dbReference type="SUPFAM" id="SSF52467">
    <property type="entry name" value="DHS-like NAD/FAD-binding domain"/>
    <property type="match status" value="1"/>
</dbReference>
<evidence type="ECO:0000259" key="15">
    <source>
        <dbReference type="Pfam" id="PF02775"/>
    </source>
</evidence>
<dbReference type="PANTHER" id="PTHR43452">
    <property type="entry name" value="PYRUVATE DECARBOXYLASE"/>
    <property type="match status" value="1"/>
</dbReference>
<dbReference type="InterPro" id="IPR047213">
    <property type="entry name" value="TPP_PYR_PDC_IPDC-like"/>
</dbReference>
<dbReference type="GO" id="GO:0000287">
    <property type="term" value="F:magnesium ion binding"/>
    <property type="evidence" value="ECO:0007669"/>
    <property type="project" value="InterPro"/>
</dbReference>
<evidence type="ECO:0000256" key="10">
    <source>
        <dbReference type="ARBA" id="ARBA00023052"/>
    </source>
</evidence>
<accession>A0A835TPK8</accession>
<dbReference type="Proteomes" id="UP000650467">
    <property type="component" value="Unassembled WGS sequence"/>
</dbReference>
<dbReference type="Pfam" id="PF02775">
    <property type="entry name" value="TPP_enzyme_C"/>
    <property type="match status" value="1"/>
</dbReference>
<dbReference type="CDD" id="cd02005">
    <property type="entry name" value="TPP_PDC_IPDC"/>
    <property type="match status" value="1"/>
</dbReference>
<feature type="compositionally biased region" description="Low complexity" evidence="13">
    <location>
        <begin position="18"/>
        <end position="40"/>
    </location>
</feature>
<protein>
    <recommendedName>
        <fullName evidence="6">pyruvate decarboxylase</fullName>
        <ecNumber evidence="6">4.1.1.1</ecNumber>
    </recommendedName>
</protein>
<dbReference type="InterPro" id="IPR012110">
    <property type="entry name" value="PDC/IPDC-like"/>
</dbReference>
<comment type="catalytic activity">
    <reaction evidence="1">
        <text>a 2-oxocarboxylate + H(+) = an aldehyde + CO2</text>
        <dbReference type="Rhea" id="RHEA:11628"/>
        <dbReference type="ChEBI" id="CHEBI:15378"/>
        <dbReference type="ChEBI" id="CHEBI:16526"/>
        <dbReference type="ChEBI" id="CHEBI:17478"/>
        <dbReference type="ChEBI" id="CHEBI:35179"/>
        <dbReference type="EC" id="4.1.1.1"/>
    </reaction>
</comment>
<gene>
    <name evidence="17" type="ORF">HXX76_003017</name>
</gene>
<dbReference type="EMBL" id="JAEHOC010000004">
    <property type="protein sequence ID" value="KAG2442941.1"/>
    <property type="molecule type" value="Genomic_DNA"/>
</dbReference>
<feature type="domain" description="Thiamine pyrophosphate enzyme N-terminal TPP-binding" evidence="16">
    <location>
        <begin position="120"/>
        <end position="222"/>
    </location>
</feature>
<evidence type="ECO:0000256" key="5">
    <source>
        <dbReference type="ARBA" id="ARBA00011881"/>
    </source>
</evidence>
<reference evidence="17" key="1">
    <citation type="journal article" date="2020" name="bioRxiv">
        <title>Comparative genomics of Chlamydomonas.</title>
        <authorList>
            <person name="Craig R.J."/>
            <person name="Hasan A.R."/>
            <person name="Ness R.W."/>
            <person name="Keightley P.D."/>
        </authorList>
    </citation>
    <scope>NUCLEOTIDE SEQUENCE</scope>
    <source>
        <strain evidence="17">SAG 7.73</strain>
    </source>
</reference>
<dbReference type="EC" id="4.1.1.1" evidence="6"/>
<evidence type="ECO:0000313" key="18">
    <source>
        <dbReference type="Proteomes" id="UP000650467"/>
    </source>
</evidence>
<comment type="cofactor">
    <cofactor evidence="3">
        <name>thiamine diphosphate</name>
        <dbReference type="ChEBI" id="CHEBI:58937"/>
    </cofactor>
</comment>
<feature type="compositionally biased region" description="Low complexity" evidence="13">
    <location>
        <begin position="70"/>
        <end position="83"/>
    </location>
</feature>
<name>A0A835TPK8_CHLIN</name>
<dbReference type="OrthoDB" id="3970464at2759"/>
<evidence type="ECO:0000313" key="17">
    <source>
        <dbReference type="EMBL" id="KAG2442941.1"/>
    </source>
</evidence>
<comment type="subunit">
    <text evidence="5">Homotetramer.</text>
</comment>
<dbReference type="GO" id="GO:0000949">
    <property type="term" value="P:aromatic amino acid family catabolic process to alcohol via Ehrlich pathway"/>
    <property type="evidence" value="ECO:0007669"/>
    <property type="project" value="TreeGrafter"/>
</dbReference>
<keyword evidence="10 12" id="KW-0786">Thiamine pyrophosphate</keyword>
<proteinExistence type="inferred from homology"/>
<evidence type="ECO:0000259" key="16">
    <source>
        <dbReference type="Pfam" id="PF02776"/>
    </source>
</evidence>
<dbReference type="PANTHER" id="PTHR43452:SF1">
    <property type="entry name" value="PYRUVATE DECARBOXYLASE C186.09-RELATED"/>
    <property type="match status" value="1"/>
</dbReference>
<evidence type="ECO:0000256" key="3">
    <source>
        <dbReference type="ARBA" id="ARBA00001964"/>
    </source>
</evidence>
<evidence type="ECO:0000256" key="9">
    <source>
        <dbReference type="ARBA" id="ARBA00022842"/>
    </source>
</evidence>
<keyword evidence="11" id="KW-0456">Lyase</keyword>
<dbReference type="FunFam" id="3.40.50.970:FF:000024">
    <property type="entry name" value="Pyruvate decarboxylase isozyme"/>
    <property type="match status" value="1"/>
</dbReference>
<dbReference type="Gene3D" id="3.40.50.1220">
    <property type="entry name" value="TPP-binding domain"/>
    <property type="match status" value="1"/>
</dbReference>
<evidence type="ECO:0000256" key="4">
    <source>
        <dbReference type="ARBA" id="ARBA00007812"/>
    </source>
</evidence>
<feature type="region of interest" description="Disordered" evidence="13">
    <location>
        <begin position="1"/>
        <end position="111"/>
    </location>
</feature>
<dbReference type="GO" id="GO:0004737">
    <property type="term" value="F:pyruvate decarboxylase activity"/>
    <property type="evidence" value="ECO:0007669"/>
    <property type="project" value="UniProtKB-EC"/>
</dbReference>
<evidence type="ECO:0000256" key="12">
    <source>
        <dbReference type="RuleBase" id="RU362132"/>
    </source>
</evidence>
<dbReference type="InterPro" id="IPR047214">
    <property type="entry name" value="TPP_PDC_IPDC"/>
</dbReference>
<feature type="domain" description="Thiamine pyrophosphate enzyme TPP-binding" evidence="15">
    <location>
        <begin position="526"/>
        <end position="647"/>
    </location>
</feature>
<evidence type="ECO:0000259" key="14">
    <source>
        <dbReference type="Pfam" id="PF00205"/>
    </source>
</evidence>
<keyword evidence="8" id="KW-0210">Decarboxylase</keyword>
<dbReference type="FunFam" id="3.40.50.970:FF:000019">
    <property type="entry name" value="Pyruvate decarboxylase isozyme"/>
    <property type="match status" value="1"/>
</dbReference>
<dbReference type="InterPro" id="IPR012000">
    <property type="entry name" value="Thiamin_PyroP_enz_cen_dom"/>
</dbReference>
<evidence type="ECO:0000256" key="11">
    <source>
        <dbReference type="ARBA" id="ARBA00023239"/>
    </source>
</evidence>
<dbReference type="FunFam" id="3.40.50.1220:FF:000009">
    <property type="entry name" value="Pyruvate decarboxylase 1"/>
    <property type="match status" value="1"/>
</dbReference>
<sequence length="688" mass="73519">MDYPSGAPTGAVDAAPGAVSSNPATAAAAASLPATAASAPRGDTRLVDQAQPPPLSKHNQGLSPGKQVLQSQPPASQSPGQGQHPRAKPHGSPHSHAVETPAKPKSSAMAATVAPSDANLGLHIANRLVEIGCTSCFAVPGDFNLLLLDQLLKQPELSLVWCCNELNAGYAADGYARKRGVGCLCVTFCVGGFSALNAVGGAYAEDLPLIVISGGPNSQDHASNRILHHTTGANEYGQQLRAFREVTCCQVVIQHIEDAHMLLDTAISEAMLRRKPVYIEVACNLADLTHPSFARRPVPYALASSHTNAASLEAAVEAAVEWLGSGVKPLLLAGVRTRPVRARAAVLALAEASRYPVATMPDAKGMFPEDHPQYIGMYWGPVSTPCVCEVVESSDIVLCVGGVWTDYSTAGYSLLLKPEKMLRVDNNRVTLGSGPTFGCIVMADFLEALAKRVAPNDTGHVIFKRMALPPSEPPPQGEGELLRTNVLFKHIQHMLTPDTSLISEVGDSWFNTLKLKLPKGCEYELQMRYGSIGWSVGAALGYGVAERQSSPERRLVACIGDGSFQMTAQEVSTMLRYGLDPIIFLINNGGYTIEVEIHDGPYNVIKNWDYTGMVRALHNGQGKLWTAEARTEPELEAAIAEALKRRGELCFIMAVTHRDDCSKELLEWGSRVAAANSRKPPTTGYGGH</sequence>
<keyword evidence="9" id="KW-0460">Magnesium</keyword>
<dbReference type="AlphaFoldDB" id="A0A835TPK8"/>
<comment type="similarity">
    <text evidence="4 12">Belongs to the TPP enzyme family.</text>
</comment>
<organism evidence="17 18">
    <name type="scientific">Chlamydomonas incerta</name>
    <dbReference type="NCBI Taxonomy" id="51695"/>
    <lineage>
        <taxon>Eukaryota</taxon>
        <taxon>Viridiplantae</taxon>
        <taxon>Chlorophyta</taxon>
        <taxon>core chlorophytes</taxon>
        <taxon>Chlorophyceae</taxon>
        <taxon>CS clade</taxon>
        <taxon>Chlamydomonadales</taxon>
        <taxon>Chlamydomonadaceae</taxon>
        <taxon>Chlamydomonas</taxon>
    </lineage>
</organism>
<dbReference type="InterPro" id="IPR029035">
    <property type="entry name" value="DHS-like_NAD/FAD-binding_dom"/>
</dbReference>
<evidence type="ECO:0000256" key="7">
    <source>
        <dbReference type="ARBA" id="ARBA00022723"/>
    </source>
</evidence>
<evidence type="ECO:0000256" key="1">
    <source>
        <dbReference type="ARBA" id="ARBA00001041"/>
    </source>
</evidence>
<keyword evidence="7" id="KW-0479">Metal-binding</keyword>
<dbReference type="Pfam" id="PF02776">
    <property type="entry name" value="TPP_enzyme_N"/>
    <property type="match status" value="1"/>
</dbReference>